<dbReference type="RefSeq" id="WP_125181716.1">
    <property type="nucleotide sequence ID" value="NZ_QZMU01000001.1"/>
</dbReference>
<keyword evidence="3" id="KW-0378">Hydrolase</keyword>
<dbReference type="AlphaFoldDB" id="A0A426QKR8"/>
<feature type="domain" description="MPN" evidence="6">
    <location>
        <begin position="5"/>
        <end position="139"/>
    </location>
</feature>
<evidence type="ECO:0000259" key="6">
    <source>
        <dbReference type="PROSITE" id="PS50249"/>
    </source>
</evidence>
<dbReference type="SMART" id="SM00232">
    <property type="entry name" value="JAB_MPN"/>
    <property type="match status" value="1"/>
</dbReference>
<keyword evidence="2" id="KW-0479">Metal-binding</keyword>
<evidence type="ECO:0000256" key="3">
    <source>
        <dbReference type="ARBA" id="ARBA00022801"/>
    </source>
</evidence>
<evidence type="ECO:0000256" key="1">
    <source>
        <dbReference type="ARBA" id="ARBA00022670"/>
    </source>
</evidence>
<gene>
    <name evidence="7" type="ORF">D6C00_10700</name>
</gene>
<dbReference type="GO" id="GO:0008270">
    <property type="term" value="F:zinc ion binding"/>
    <property type="evidence" value="ECO:0007669"/>
    <property type="project" value="TreeGrafter"/>
</dbReference>
<organism evidence="7 8">
    <name type="scientific">Thiohalobacter thiocyanaticus</name>
    <dbReference type="NCBI Taxonomy" id="585455"/>
    <lineage>
        <taxon>Bacteria</taxon>
        <taxon>Pseudomonadati</taxon>
        <taxon>Pseudomonadota</taxon>
        <taxon>Gammaproteobacteria</taxon>
        <taxon>Thiohalobacterales</taxon>
        <taxon>Thiohalobacteraceae</taxon>
        <taxon>Thiohalobacter</taxon>
    </lineage>
</organism>
<sequence length="144" mass="15515">MPDRSITLPHALIKSLLDAAQAAPEVEVCGLVGHRPDSGYRIYPVDNVARHPQSRFELDPTGQIAAMRAMREAGEALFAIYHSHPDAPARPSAVDIEQAAYPEALNLIISLQNADAPELRGWWIGGGGVEEAEIVIGSAANERE</sequence>
<dbReference type="OrthoDB" id="9802958at2"/>
<dbReference type="PANTHER" id="PTHR34858:SF1">
    <property type="entry name" value="CYSO-CYSTEINE PEPTIDASE"/>
    <property type="match status" value="1"/>
</dbReference>
<evidence type="ECO:0000256" key="2">
    <source>
        <dbReference type="ARBA" id="ARBA00022723"/>
    </source>
</evidence>
<name>A0A426QKR8_9GAMM</name>
<protein>
    <submittedName>
        <fullName evidence="7">M67 family peptidase</fullName>
    </submittedName>
</protein>
<dbReference type="PANTHER" id="PTHR34858">
    <property type="entry name" value="CYSO-CYSTEINE PEPTIDASE"/>
    <property type="match status" value="1"/>
</dbReference>
<evidence type="ECO:0000313" key="7">
    <source>
        <dbReference type="EMBL" id="RRQ22374.1"/>
    </source>
</evidence>
<evidence type="ECO:0000313" key="8">
    <source>
        <dbReference type="Proteomes" id="UP000287798"/>
    </source>
</evidence>
<keyword evidence="1" id="KW-0645">Protease</keyword>
<dbReference type="InterPro" id="IPR051929">
    <property type="entry name" value="VirAsm_ModProt"/>
</dbReference>
<dbReference type="EMBL" id="QZMU01000001">
    <property type="protein sequence ID" value="RRQ22374.1"/>
    <property type="molecule type" value="Genomic_DNA"/>
</dbReference>
<dbReference type="CDD" id="cd08070">
    <property type="entry name" value="MPN_like"/>
    <property type="match status" value="1"/>
</dbReference>
<evidence type="ECO:0000256" key="5">
    <source>
        <dbReference type="ARBA" id="ARBA00023049"/>
    </source>
</evidence>
<dbReference type="InterPro" id="IPR028090">
    <property type="entry name" value="JAB_dom_prok"/>
</dbReference>
<dbReference type="SUPFAM" id="SSF102712">
    <property type="entry name" value="JAB1/MPN domain"/>
    <property type="match status" value="1"/>
</dbReference>
<dbReference type="InterPro" id="IPR000555">
    <property type="entry name" value="JAMM/MPN+_dom"/>
</dbReference>
<comment type="caution">
    <text evidence="7">The sequence shown here is derived from an EMBL/GenBank/DDBJ whole genome shotgun (WGS) entry which is preliminary data.</text>
</comment>
<dbReference type="PROSITE" id="PS50249">
    <property type="entry name" value="MPN"/>
    <property type="match status" value="1"/>
</dbReference>
<keyword evidence="4" id="KW-0862">Zinc</keyword>
<accession>A0A426QKR8</accession>
<dbReference type="Gene3D" id="3.40.140.10">
    <property type="entry name" value="Cytidine Deaminase, domain 2"/>
    <property type="match status" value="1"/>
</dbReference>
<dbReference type="InterPro" id="IPR037518">
    <property type="entry name" value="MPN"/>
</dbReference>
<dbReference type="Proteomes" id="UP000287798">
    <property type="component" value="Unassembled WGS sequence"/>
</dbReference>
<evidence type="ECO:0000256" key="4">
    <source>
        <dbReference type="ARBA" id="ARBA00022833"/>
    </source>
</evidence>
<keyword evidence="5" id="KW-0482">Metalloprotease</keyword>
<proteinExistence type="predicted"/>
<dbReference type="Pfam" id="PF14464">
    <property type="entry name" value="Prok-JAB"/>
    <property type="match status" value="1"/>
</dbReference>
<keyword evidence="8" id="KW-1185">Reference proteome</keyword>
<reference evidence="7 8" key="1">
    <citation type="journal article" date="2010" name="Int. J. Syst. Evol. Microbiol.">
        <title>Thiohalobacter thiocyanaticus gen. nov., sp. nov., a moderately halophilic, sulfur-oxidizing gammaproteobacterium from hypersaline lakes, that utilizes thiocyanate.</title>
        <authorList>
            <person name="Sorokin D.Y."/>
            <person name="Kovaleva O.L."/>
            <person name="Tourova T.P."/>
            <person name="Muyzer G."/>
        </authorList>
    </citation>
    <scope>NUCLEOTIDE SEQUENCE [LARGE SCALE GENOMIC DNA]</scope>
    <source>
        <strain evidence="7 8">Hrh1</strain>
    </source>
</reference>
<dbReference type="GO" id="GO:0006508">
    <property type="term" value="P:proteolysis"/>
    <property type="evidence" value="ECO:0007669"/>
    <property type="project" value="UniProtKB-KW"/>
</dbReference>
<dbReference type="GO" id="GO:0008235">
    <property type="term" value="F:metalloexopeptidase activity"/>
    <property type="evidence" value="ECO:0007669"/>
    <property type="project" value="TreeGrafter"/>
</dbReference>